<dbReference type="SUPFAM" id="SSF53335">
    <property type="entry name" value="S-adenosyl-L-methionine-dependent methyltransferases"/>
    <property type="match status" value="1"/>
</dbReference>
<dbReference type="NCBIfam" id="TIGR03534">
    <property type="entry name" value="RF_mod_PrmC"/>
    <property type="match status" value="1"/>
</dbReference>
<keyword evidence="1 5" id="KW-0489">Methyltransferase</keyword>
<dbReference type="GO" id="GO:0032259">
    <property type="term" value="P:methylation"/>
    <property type="evidence" value="ECO:0007669"/>
    <property type="project" value="UniProtKB-KW"/>
</dbReference>
<protein>
    <recommendedName>
        <fullName evidence="5">Release factor glutamine methyltransferase</fullName>
        <shortName evidence="5">RF MTase</shortName>
        <ecNumber evidence="5">2.1.1.297</ecNumber>
    </recommendedName>
    <alternativeName>
        <fullName evidence="5">N5-glutamine methyltransferase PrmC</fullName>
    </alternativeName>
    <alternativeName>
        <fullName evidence="5">Protein-(glutamine-N5) MTase PrmC</fullName>
    </alternativeName>
    <alternativeName>
        <fullName evidence="5">Protein-glutamine N-methyltransferase PrmC</fullName>
    </alternativeName>
</protein>
<dbReference type="FunFam" id="3.40.50.150:FF:000053">
    <property type="entry name" value="Release factor glutamine methyltransferase"/>
    <property type="match status" value="1"/>
</dbReference>
<feature type="binding site" evidence="5">
    <location>
        <begin position="185"/>
        <end position="188"/>
    </location>
    <ligand>
        <name>substrate</name>
    </ligand>
</feature>
<evidence type="ECO:0000256" key="3">
    <source>
        <dbReference type="ARBA" id="ARBA00022691"/>
    </source>
</evidence>
<comment type="caution">
    <text evidence="5">Lacks conserved residue(s) required for the propagation of feature annotation.</text>
</comment>
<dbReference type="PANTHER" id="PTHR18895:SF74">
    <property type="entry name" value="MTRF1L RELEASE FACTOR GLUTAMINE METHYLTRANSFERASE"/>
    <property type="match status" value="1"/>
</dbReference>
<dbReference type="InterPro" id="IPR040758">
    <property type="entry name" value="PrmC_N"/>
</dbReference>
<dbReference type="RefSeq" id="WP_016609912.1">
    <property type="nucleotide sequence ID" value="NZ_CABHBI010000008.1"/>
</dbReference>
<evidence type="ECO:0000256" key="1">
    <source>
        <dbReference type="ARBA" id="ARBA00022603"/>
    </source>
</evidence>
<dbReference type="HAMAP" id="MF_02126">
    <property type="entry name" value="RF_methyltr_PrmC"/>
    <property type="match status" value="1"/>
</dbReference>
<dbReference type="InterPro" id="IPR029063">
    <property type="entry name" value="SAM-dependent_MTases_sf"/>
</dbReference>
<dbReference type="Gene3D" id="1.10.8.10">
    <property type="entry name" value="DNA helicase RuvA subunit, C-terminal domain"/>
    <property type="match status" value="1"/>
</dbReference>
<evidence type="ECO:0000256" key="4">
    <source>
        <dbReference type="ARBA" id="ARBA00048391"/>
    </source>
</evidence>
<keyword evidence="2 5" id="KW-0808">Transferase</keyword>
<keyword evidence="3 5" id="KW-0949">S-adenosyl-L-methionine</keyword>
<name>A0A415ESL4_ENTCA</name>
<dbReference type="NCBIfam" id="TIGR00536">
    <property type="entry name" value="hemK_fam"/>
    <property type="match status" value="1"/>
</dbReference>
<dbReference type="PROSITE" id="PS00092">
    <property type="entry name" value="N6_MTASE"/>
    <property type="match status" value="1"/>
</dbReference>
<dbReference type="InterPro" id="IPR019874">
    <property type="entry name" value="RF_methyltr_PrmC"/>
</dbReference>
<organism evidence="8 9">
    <name type="scientific">Enterococcus casseliflavus</name>
    <name type="common">Enterococcus flavescens</name>
    <dbReference type="NCBI Taxonomy" id="37734"/>
    <lineage>
        <taxon>Bacteria</taxon>
        <taxon>Bacillati</taxon>
        <taxon>Bacillota</taxon>
        <taxon>Bacilli</taxon>
        <taxon>Lactobacillales</taxon>
        <taxon>Enterococcaceae</taxon>
        <taxon>Enterococcus</taxon>
    </lineage>
</organism>
<comment type="similarity">
    <text evidence="5">Belongs to the protein N5-glutamine methyltransferase family. PrmC subfamily.</text>
</comment>
<dbReference type="InterPro" id="IPR002052">
    <property type="entry name" value="DNA_methylase_N6_adenine_CS"/>
</dbReference>
<feature type="binding site" evidence="5">
    <location>
        <position position="143"/>
    </location>
    <ligand>
        <name>S-adenosyl-L-methionine</name>
        <dbReference type="ChEBI" id="CHEBI:59789"/>
    </ligand>
</feature>
<gene>
    <name evidence="5 8" type="primary">prmC</name>
    <name evidence="8" type="ORF">DW084_09875</name>
</gene>
<dbReference type="Pfam" id="PF05175">
    <property type="entry name" value="MTS"/>
    <property type="match status" value="1"/>
</dbReference>
<dbReference type="AlphaFoldDB" id="A0A415ESL4"/>
<evidence type="ECO:0000259" key="6">
    <source>
        <dbReference type="Pfam" id="PF05175"/>
    </source>
</evidence>
<dbReference type="InterPro" id="IPR007848">
    <property type="entry name" value="Small_mtfrase_dom"/>
</dbReference>
<dbReference type="Proteomes" id="UP000286288">
    <property type="component" value="Unassembled WGS sequence"/>
</dbReference>
<feature type="binding site" evidence="5">
    <location>
        <position position="185"/>
    </location>
    <ligand>
        <name>S-adenosyl-L-methionine</name>
        <dbReference type="ChEBI" id="CHEBI:59789"/>
    </ligand>
</feature>
<evidence type="ECO:0000313" key="9">
    <source>
        <dbReference type="Proteomes" id="UP000286288"/>
    </source>
</evidence>
<feature type="domain" description="Methyltransferase small" evidence="6">
    <location>
        <begin position="105"/>
        <end position="191"/>
    </location>
</feature>
<evidence type="ECO:0000259" key="7">
    <source>
        <dbReference type="Pfam" id="PF17827"/>
    </source>
</evidence>
<evidence type="ECO:0000256" key="5">
    <source>
        <dbReference type="HAMAP-Rule" id="MF_02126"/>
    </source>
</evidence>
<dbReference type="InterPro" id="IPR050320">
    <property type="entry name" value="N5-glutamine_MTase"/>
</dbReference>
<reference evidence="8 9" key="1">
    <citation type="submission" date="2018-08" db="EMBL/GenBank/DDBJ databases">
        <title>A genome reference for cultivated species of the human gut microbiota.</title>
        <authorList>
            <person name="Zou Y."/>
            <person name="Xue W."/>
            <person name="Luo G."/>
        </authorList>
    </citation>
    <scope>NUCLEOTIDE SEQUENCE [LARGE SCALE GENOMIC DNA]</scope>
    <source>
        <strain evidence="8 9">AF48-16</strain>
    </source>
</reference>
<proteinExistence type="inferred from homology"/>
<evidence type="ECO:0000256" key="2">
    <source>
        <dbReference type="ARBA" id="ARBA00022679"/>
    </source>
</evidence>
<dbReference type="EC" id="2.1.1.297" evidence="5"/>
<dbReference type="EMBL" id="QRMZ01000011">
    <property type="protein sequence ID" value="RHK06284.1"/>
    <property type="molecule type" value="Genomic_DNA"/>
</dbReference>
<accession>A0A415ESL4</accession>
<dbReference type="PANTHER" id="PTHR18895">
    <property type="entry name" value="HEMK METHYLTRANSFERASE"/>
    <property type="match status" value="1"/>
</dbReference>
<evidence type="ECO:0000313" key="8">
    <source>
        <dbReference type="EMBL" id="RHK06284.1"/>
    </source>
</evidence>
<comment type="catalytic activity">
    <reaction evidence="4 5">
        <text>L-glutaminyl-[peptide chain release factor] + S-adenosyl-L-methionine = N(5)-methyl-L-glutaminyl-[peptide chain release factor] + S-adenosyl-L-homocysteine + H(+)</text>
        <dbReference type="Rhea" id="RHEA:42896"/>
        <dbReference type="Rhea" id="RHEA-COMP:10271"/>
        <dbReference type="Rhea" id="RHEA-COMP:10272"/>
        <dbReference type="ChEBI" id="CHEBI:15378"/>
        <dbReference type="ChEBI" id="CHEBI:30011"/>
        <dbReference type="ChEBI" id="CHEBI:57856"/>
        <dbReference type="ChEBI" id="CHEBI:59789"/>
        <dbReference type="ChEBI" id="CHEBI:61891"/>
        <dbReference type="EC" id="2.1.1.297"/>
    </reaction>
</comment>
<sequence>MAKTYREVLSRASSFLETKGLDGYAIQYLFLQRKNWQQLDWLLQMDQPILREDEAQIAADLEQLLQHEPPQYLLGYEEFYGHRLKVTPATLIPRPETEELVENCLTKLPADQPLQVVDIGTGTGAIAIALKLARPQWAVSAVDLSAEALAVAKENAAALGAEIRFFQGDTLEPVADQQWDLIVSNPPYISAEEWPLMDISVREKEPKMALFAQEQGLAIYKQLAQQAPNCLAPNGQMALEIGFQQGLAVQQLFAAAFPNKEVTVVKDLAGQDRMVFVSHPQDVDK</sequence>
<dbReference type="GO" id="GO:0102559">
    <property type="term" value="F:peptide chain release factor N(5)-glutamine methyltransferase activity"/>
    <property type="evidence" value="ECO:0007669"/>
    <property type="project" value="UniProtKB-EC"/>
</dbReference>
<feature type="binding site" evidence="5">
    <location>
        <begin position="120"/>
        <end position="124"/>
    </location>
    <ligand>
        <name>S-adenosyl-L-methionine</name>
        <dbReference type="ChEBI" id="CHEBI:59789"/>
    </ligand>
</feature>
<dbReference type="CDD" id="cd02440">
    <property type="entry name" value="AdoMet_MTases"/>
    <property type="match status" value="1"/>
</dbReference>
<dbReference type="InterPro" id="IPR004556">
    <property type="entry name" value="HemK-like"/>
</dbReference>
<dbReference type="Pfam" id="PF17827">
    <property type="entry name" value="PrmC_N"/>
    <property type="match status" value="1"/>
</dbReference>
<feature type="domain" description="Release factor glutamine methyltransferase N-terminal" evidence="7">
    <location>
        <begin position="7"/>
        <end position="75"/>
    </location>
</feature>
<dbReference type="GO" id="GO:0003676">
    <property type="term" value="F:nucleic acid binding"/>
    <property type="evidence" value="ECO:0007669"/>
    <property type="project" value="InterPro"/>
</dbReference>
<dbReference type="Gene3D" id="3.40.50.150">
    <property type="entry name" value="Vaccinia Virus protein VP39"/>
    <property type="match status" value="1"/>
</dbReference>
<comment type="caution">
    <text evidence="8">The sequence shown here is derived from an EMBL/GenBank/DDBJ whole genome shotgun (WGS) entry which is preliminary data.</text>
</comment>
<comment type="function">
    <text evidence="5">Methylates the class 1 translation termination release factors RF1/PrfA and RF2/PrfB on the glutamine residue of the universally conserved GGQ motif.</text>
</comment>